<dbReference type="RefSeq" id="WP_207163560.1">
    <property type="nucleotide sequence ID" value="NZ_CP071382.1"/>
</dbReference>
<keyword evidence="2" id="KW-1185">Reference proteome</keyword>
<organism evidence="1 2">
    <name type="scientific">Geobacter benzoatilyticus</name>
    <dbReference type="NCBI Taxonomy" id="2815309"/>
    <lineage>
        <taxon>Bacteria</taxon>
        <taxon>Pseudomonadati</taxon>
        <taxon>Thermodesulfobacteriota</taxon>
        <taxon>Desulfuromonadia</taxon>
        <taxon>Geobacterales</taxon>
        <taxon>Geobacteraceae</taxon>
        <taxon>Geobacter</taxon>
    </lineage>
</organism>
<reference evidence="1 2" key="1">
    <citation type="submission" date="2021-03" db="EMBL/GenBank/DDBJ databases">
        <title>Geobacter metallireducens gen. nov. sp. nov., a microorganism capable of coupling the complete oxidation of organic compounds to the reduction of iron and other metals.</title>
        <authorList>
            <person name="Li Y."/>
        </authorList>
    </citation>
    <scope>NUCLEOTIDE SEQUENCE [LARGE SCALE GENOMIC DNA]</scope>
    <source>
        <strain evidence="1 2">Jerry-YX</strain>
    </source>
</reference>
<gene>
    <name evidence="1" type="ORF">JZM60_00275</name>
</gene>
<sequence length="1020" mass="107935">MKTQISRDSFQPGKRYTGIHQQQGRVITDADWNELVAICREQLLQALADVVGNGTPRTGAVSITADRKIQPGDLYVDGIRAELPGIAPFLASAQPDLPGYPALPATGPYIVYADVWERAVTSLEDGNLRDSALHGADTCTRTQTLLQVKTCPEAVNPETGIPRRGNGTLSLALHTNLEAGDPCDPCAGLIAAGKGRVGSYLFRLEVHAVEGTAANPTRLILKWSSENGAEQYEVLSVEKMPPGFVATNYVYEFHNPATEKQLGIFLGAGFTPNHGAIKTTYEIPVAPPKELVRRWDGFCELTRAGSVWSLVTGVDKGVALTTGGSPTAPGHVTLGSSIQINLEALQLTLDLAGKTFVAGDFWLAPVREAVDGPGSTVLTGAEPRGIVHHYLRLARILADGTVVPFENDADKRRHSFPPLTDLHAHDVGYTTTCSSGLFDATHDNVEKALNRLCQLAAEHIAYTADCTKGLYAGFVGTVKQALDKICEIQANHIGFSKPCDTSIYKGSTIATVEDALKLLCNVTAGQIGFAKPCDTSIYQGQAVATVEDALKLLCNVTAAQIAYTPGGDCTFLNQPGIDTVQEALDVLCARPAGGGGGCRITVGKEGGLFATLEEALKTLLDKGTRDICLCLLPGDHEFPGQLVAPKDDGVTICLSGCGHGTRLHLLNGPIRFRGFAAVCLTDMVVITRDAPTGALIFDRCGDVSLKGVEVHGVVTDGFLAGFNNIRAITMHGLMLEASTPASLAVPSKLFDLNPTLFDLYQVPDLTFFNSKVFLVAQAVAALPVAERRTLSAAIGDRVRDLGSALSARERQSYLELMPLLLQSSISSVQLAGVLGNIRVEAIREHPAVALVVDDAAADMTLGECDILGIVTLYGTHPAGPFPGDMLKNLDALVKQGKATFGGVGTTFRASGCRMTRIDVSTAVRKRIQDIVASGGGTIPSLFSSALVSDLTLLREDNQLAFLNTNLSSSVFEVEGGRAAVVMGSSSIYVGNRGEGEAVIMNITPQGRSQQAANLGITISG</sequence>
<evidence type="ECO:0000313" key="2">
    <source>
        <dbReference type="Proteomes" id="UP000663651"/>
    </source>
</evidence>
<name>A0ABX7Q328_9BACT</name>
<dbReference type="InterPro" id="IPR045392">
    <property type="entry name" value="DUF6519"/>
</dbReference>
<accession>A0ABX7Q328</accession>
<protein>
    <submittedName>
        <fullName evidence="1">Uncharacterized protein</fullName>
    </submittedName>
</protein>
<evidence type="ECO:0000313" key="1">
    <source>
        <dbReference type="EMBL" id="QSV45769.1"/>
    </source>
</evidence>
<dbReference type="Proteomes" id="UP000663651">
    <property type="component" value="Chromosome"/>
</dbReference>
<proteinExistence type="predicted"/>
<dbReference type="EMBL" id="CP071382">
    <property type="protein sequence ID" value="QSV45769.1"/>
    <property type="molecule type" value="Genomic_DNA"/>
</dbReference>
<dbReference type="Pfam" id="PF20129">
    <property type="entry name" value="DUF6519"/>
    <property type="match status" value="1"/>
</dbReference>